<keyword evidence="4" id="KW-1185">Reference proteome</keyword>
<dbReference type="Pfam" id="PF07007">
    <property type="entry name" value="LprI"/>
    <property type="match status" value="1"/>
</dbReference>
<feature type="domain" description="Lysozyme inhibitor LprI-like N-terminal" evidence="2">
    <location>
        <begin position="24"/>
        <end position="122"/>
    </location>
</feature>
<evidence type="ECO:0000313" key="3">
    <source>
        <dbReference type="EMBL" id="MCV4377821.1"/>
    </source>
</evidence>
<evidence type="ECO:0000259" key="2">
    <source>
        <dbReference type="Pfam" id="PF07007"/>
    </source>
</evidence>
<dbReference type="Gene3D" id="1.20.1270.180">
    <property type="match status" value="1"/>
</dbReference>
<sequence length="131" mass="14540">MKKIIISFLMPGLLCLPTVKADCIESAVSQEVDACAKSARDSADARLNSSYKDLLTRIKEQYQSDGKTGGDFATKLKESQRVWLKLRDSNCVLEAFEIEIGQPAYATTVNNCEARMSLERSGYLDNLLPDI</sequence>
<reference evidence="3 4" key="1">
    <citation type="submission" date="2022-10" db="EMBL/GenBank/DDBJ databases">
        <title>Characterization of Pseudomonas capsici strains from pepper and tomato in Georgia.</title>
        <authorList>
            <person name="Zhao M."/>
            <person name="Dutta B."/>
        </authorList>
    </citation>
    <scope>NUCLEOTIDE SEQUENCE [LARGE SCALE GENOMIC DNA]</scope>
    <source>
        <strain evidence="3 4">Pc20-5</strain>
    </source>
</reference>
<feature type="signal peptide" evidence="1">
    <location>
        <begin position="1"/>
        <end position="21"/>
    </location>
</feature>
<protein>
    <submittedName>
        <fullName evidence="3">DUF1311 domain-containing protein</fullName>
    </submittedName>
</protein>
<evidence type="ECO:0000313" key="4">
    <source>
        <dbReference type="Proteomes" id="UP001207294"/>
    </source>
</evidence>
<proteinExistence type="predicted"/>
<evidence type="ECO:0000256" key="1">
    <source>
        <dbReference type="SAM" id="SignalP"/>
    </source>
</evidence>
<dbReference type="RefSeq" id="WP_200978012.1">
    <property type="nucleotide sequence ID" value="NZ_JAOXMH010000001.1"/>
</dbReference>
<keyword evidence="1" id="KW-0732">Signal</keyword>
<name>A0ABT3BYE2_9PSED</name>
<dbReference type="InterPro" id="IPR009739">
    <property type="entry name" value="LprI-like_N"/>
</dbReference>
<dbReference type="Proteomes" id="UP001207294">
    <property type="component" value="Unassembled WGS sequence"/>
</dbReference>
<gene>
    <name evidence="3" type="ORF">OH718_14570</name>
</gene>
<dbReference type="EMBL" id="JAOXML010000010">
    <property type="protein sequence ID" value="MCV4377821.1"/>
    <property type="molecule type" value="Genomic_DNA"/>
</dbReference>
<accession>A0ABT3BYE2</accession>
<organism evidence="3 4">
    <name type="scientific">Pseudomonas capsici</name>
    <dbReference type="NCBI Taxonomy" id="2810614"/>
    <lineage>
        <taxon>Bacteria</taxon>
        <taxon>Pseudomonadati</taxon>
        <taxon>Pseudomonadota</taxon>
        <taxon>Gammaproteobacteria</taxon>
        <taxon>Pseudomonadales</taxon>
        <taxon>Pseudomonadaceae</taxon>
        <taxon>Pseudomonas</taxon>
    </lineage>
</organism>
<comment type="caution">
    <text evidence="3">The sequence shown here is derived from an EMBL/GenBank/DDBJ whole genome shotgun (WGS) entry which is preliminary data.</text>
</comment>
<feature type="chain" id="PRO_5047333202" evidence="1">
    <location>
        <begin position="22"/>
        <end position="131"/>
    </location>
</feature>